<accession>A0A8E2EYG7</accession>
<dbReference type="OrthoDB" id="2590867at2759"/>
<feature type="region of interest" description="Disordered" evidence="1">
    <location>
        <begin position="46"/>
        <end position="233"/>
    </location>
</feature>
<organism evidence="2 3">
    <name type="scientific">Glonium stellatum</name>
    <dbReference type="NCBI Taxonomy" id="574774"/>
    <lineage>
        <taxon>Eukaryota</taxon>
        <taxon>Fungi</taxon>
        <taxon>Dikarya</taxon>
        <taxon>Ascomycota</taxon>
        <taxon>Pezizomycotina</taxon>
        <taxon>Dothideomycetes</taxon>
        <taxon>Pleosporomycetidae</taxon>
        <taxon>Gloniales</taxon>
        <taxon>Gloniaceae</taxon>
        <taxon>Glonium</taxon>
    </lineage>
</organism>
<dbReference type="PANTHER" id="PTHR39606:SF1">
    <property type="entry name" value="CELL SURFACE PROTEIN"/>
    <property type="match status" value="1"/>
</dbReference>
<feature type="compositionally biased region" description="Basic and acidic residues" evidence="1">
    <location>
        <begin position="143"/>
        <end position="153"/>
    </location>
</feature>
<name>A0A8E2EYG7_9PEZI</name>
<sequence>MSGAGAGNTGESAGNAIRKGVGLVHGAGEAIRGNINAFADRAVGSREGTAKNETVAQRGVDEMERGHYHGTGAGVTPVDTDRERANRVMQGEYDGAGSTNYGPHDSNVANKLDPRYDSDMDHRGTVSGSTNYGPHSTNVGNKLDPRIDSDMDNRGASTTTSSTNHGPHITKTAYKLGSPLVDPDRDHRATPIGDATHPPHRSTILNKLDPRVDSSAAPATSERRASSRNFAPLISPFLNSIAQSHRPSM</sequence>
<feature type="compositionally biased region" description="Polar residues" evidence="1">
    <location>
        <begin position="155"/>
        <end position="165"/>
    </location>
</feature>
<evidence type="ECO:0000313" key="2">
    <source>
        <dbReference type="EMBL" id="OCL06975.1"/>
    </source>
</evidence>
<dbReference type="EMBL" id="KV749946">
    <property type="protein sequence ID" value="OCL06975.1"/>
    <property type="molecule type" value="Genomic_DNA"/>
</dbReference>
<dbReference type="Proteomes" id="UP000250140">
    <property type="component" value="Unassembled WGS sequence"/>
</dbReference>
<evidence type="ECO:0000256" key="1">
    <source>
        <dbReference type="SAM" id="MobiDB-lite"/>
    </source>
</evidence>
<keyword evidence="3" id="KW-1185">Reference proteome</keyword>
<dbReference type="AlphaFoldDB" id="A0A8E2EYG7"/>
<feature type="compositionally biased region" description="Basic and acidic residues" evidence="1">
    <location>
        <begin position="112"/>
        <end position="124"/>
    </location>
</feature>
<evidence type="ECO:0000313" key="3">
    <source>
        <dbReference type="Proteomes" id="UP000250140"/>
    </source>
</evidence>
<dbReference type="PANTHER" id="PTHR39606">
    <property type="entry name" value="SURFACE PROTEIN, PUTATIVE-RELATED"/>
    <property type="match status" value="1"/>
</dbReference>
<proteinExistence type="predicted"/>
<protein>
    <submittedName>
        <fullName evidence="2">Uncharacterized protein</fullName>
    </submittedName>
</protein>
<gene>
    <name evidence="2" type="ORF">AOQ84DRAFT_342549</name>
</gene>
<feature type="compositionally biased region" description="Polar residues" evidence="1">
    <location>
        <begin position="126"/>
        <end position="140"/>
    </location>
</feature>
<reference evidence="2 3" key="1">
    <citation type="journal article" date="2016" name="Nat. Commun.">
        <title>Ectomycorrhizal ecology is imprinted in the genome of the dominant symbiotic fungus Cenococcum geophilum.</title>
        <authorList>
            <consortium name="DOE Joint Genome Institute"/>
            <person name="Peter M."/>
            <person name="Kohler A."/>
            <person name="Ohm R.A."/>
            <person name="Kuo A."/>
            <person name="Krutzmann J."/>
            <person name="Morin E."/>
            <person name="Arend M."/>
            <person name="Barry K.W."/>
            <person name="Binder M."/>
            <person name="Choi C."/>
            <person name="Clum A."/>
            <person name="Copeland A."/>
            <person name="Grisel N."/>
            <person name="Haridas S."/>
            <person name="Kipfer T."/>
            <person name="LaButti K."/>
            <person name="Lindquist E."/>
            <person name="Lipzen A."/>
            <person name="Maire R."/>
            <person name="Meier B."/>
            <person name="Mihaltcheva S."/>
            <person name="Molinier V."/>
            <person name="Murat C."/>
            <person name="Poggeler S."/>
            <person name="Quandt C.A."/>
            <person name="Sperisen C."/>
            <person name="Tritt A."/>
            <person name="Tisserant E."/>
            <person name="Crous P.W."/>
            <person name="Henrissat B."/>
            <person name="Nehls U."/>
            <person name="Egli S."/>
            <person name="Spatafora J.W."/>
            <person name="Grigoriev I.V."/>
            <person name="Martin F.M."/>
        </authorList>
    </citation>
    <scope>NUCLEOTIDE SEQUENCE [LARGE SCALE GENOMIC DNA]</scope>
    <source>
        <strain evidence="2 3">CBS 207.34</strain>
    </source>
</reference>